<evidence type="ECO:0000313" key="12">
    <source>
        <dbReference type="EMBL" id="RGU56782.1"/>
    </source>
</evidence>
<evidence type="ECO:0000256" key="9">
    <source>
        <dbReference type="ARBA" id="ARBA00023310"/>
    </source>
</evidence>
<dbReference type="GO" id="GO:0042777">
    <property type="term" value="P:proton motive force-driven plasma membrane ATP synthesis"/>
    <property type="evidence" value="ECO:0007669"/>
    <property type="project" value="UniProtKB-UniRule"/>
</dbReference>
<evidence type="ECO:0000256" key="6">
    <source>
        <dbReference type="ARBA" id="ARBA00023065"/>
    </source>
</evidence>
<evidence type="ECO:0000256" key="1">
    <source>
        <dbReference type="ARBA" id="ARBA00003456"/>
    </source>
</evidence>
<comment type="subunit">
    <text evidence="10">F-type ATPases have 2 components, CF(1) - the catalytic core - and CF(0) - the membrane proton channel. CF(1) has five subunits: alpha(3), beta(3), gamma(1), delta(1), epsilon(1). CF(0) has three main subunits: a, b and c.</text>
</comment>
<keyword evidence="5 10" id="KW-0375">Hydrogen ion transport</keyword>
<evidence type="ECO:0000256" key="4">
    <source>
        <dbReference type="ARBA" id="ARBA00022448"/>
    </source>
</evidence>
<gene>
    <name evidence="10 12" type="primary">atpG</name>
    <name evidence="12" type="ORF">DWW57_07895</name>
    <name evidence="13" type="ORF">DXA53_07360</name>
    <name evidence="11" type="ORF">PN645_13465</name>
</gene>
<keyword evidence="6 10" id="KW-0406">Ion transport</keyword>
<dbReference type="PANTHER" id="PTHR11693:SF22">
    <property type="entry name" value="ATP SYNTHASE SUBUNIT GAMMA, MITOCHONDRIAL"/>
    <property type="match status" value="1"/>
</dbReference>
<evidence type="ECO:0000256" key="2">
    <source>
        <dbReference type="ARBA" id="ARBA00004170"/>
    </source>
</evidence>
<accession>A0A1Y3ZX84</accession>
<dbReference type="Proteomes" id="UP001212263">
    <property type="component" value="Unassembled WGS sequence"/>
</dbReference>
<evidence type="ECO:0000313" key="11">
    <source>
        <dbReference type="EMBL" id="MDB9224009.1"/>
    </source>
</evidence>
<evidence type="ECO:0000256" key="3">
    <source>
        <dbReference type="ARBA" id="ARBA00007681"/>
    </source>
</evidence>
<evidence type="ECO:0000256" key="5">
    <source>
        <dbReference type="ARBA" id="ARBA00022781"/>
    </source>
</evidence>
<evidence type="ECO:0000313" key="15">
    <source>
        <dbReference type="Proteomes" id="UP000284434"/>
    </source>
</evidence>
<keyword evidence="7 10" id="KW-0472">Membrane</keyword>
<dbReference type="GO" id="GO:0005886">
    <property type="term" value="C:plasma membrane"/>
    <property type="evidence" value="ECO:0007669"/>
    <property type="project" value="UniProtKB-SubCell"/>
</dbReference>
<dbReference type="PANTHER" id="PTHR11693">
    <property type="entry name" value="ATP SYNTHASE GAMMA CHAIN"/>
    <property type="match status" value="1"/>
</dbReference>
<dbReference type="HAMAP" id="MF_00815">
    <property type="entry name" value="ATP_synth_gamma_bact"/>
    <property type="match status" value="1"/>
</dbReference>
<dbReference type="GO" id="GO:0016787">
    <property type="term" value="F:hydrolase activity"/>
    <property type="evidence" value="ECO:0007669"/>
    <property type="project" value="UniProtKB-KW"/>
</dbReference>
<keyword evidence="10" id="KW-1003">Cell membrane</keyword>
<keyword evidence="9 10" id="KW-0066">ATP synthesis</keyword>
<comment type="subcellular location">
    <subcellularLocation>
        <location evidence="10">Cell membrane</location>
        <topology evidence="10">Peripheral membrane protein</topology>
    </subcellularLocation>
    <subcellularLocation>
        <location evidence="2">Membrane</location>
        <topology evidence="2">Peripheral membrane protein</topology>
    </subcellularLocation>
</comment>
<dbReference type="PRINTS" id="PR00126">
    <property type="entry name" value="ATPASEGAMMA"/>
</dbReference>
<dbReference type="Gene3D" id="1.10.287.80">
    <property type="entry name" value="ATP synthase, gamma subunit, helix hairpin domain"/>
    <property type="match status" value="1"/>
</dbReference>
<dbReference type="EMBL" id="QSCO01000008">
    <property type="protein sequence ID" value="RGY07465.1"/>
    <property type="molecule type" value="Genomic_DNA"/>
</dbReference>
<dbReference type="GO" id="GO:0046933">
    <property type="term" value="F:proton-transporting ATP synthase activity, rotational mechanism"/>
    <property type="evidence" value="ECO:0007669"/>
    <property type="project" value="UniProtKB-UniRule"/>
</dbReference>
<evidence type="ECO:0000313" key="14">
    <source>
        <dbReference type="Proteomes" id="UP000284243"/>
    </source>
</evidence>
<reference evidence="14 15" key="1">
    <citation type="submission" date="2018-08" db="EMBL/GenBank/DDBJ databases">
        <title>A genome reference for cultivated species of the human gut microbiota.</title>
        <authorList>
            <person name="Zou Y."/>
            <person name="Xue W."/>
            <person name="Luo G."/>
        </authorList>
    </citation>
    <scope>NUCLEOTIDE SEQUENCE [LARGE SCALE GENOMIC DNA]</scope>
    <source>
        <strain evidence="12 14">AF16-14</strain>
        <strain evidence="13 15">OF03-11</strain>
    </source>
</reference>
<dbReference type="GO" id="GO:0005524">
    <property type="term" value="F:ATP binding"/>
    <property type="evidence" value="ECO:0007669"/>
    <property type="project" value="UniProtKB-UniRule"/>
</dbReference>
<reference evidence="11" key="2">
    <citation type="submission" date="2023-01" db="EMBL/GenBank/DDBJ databases">
        <title>Human gut microbiome strain richness.</title>
        <authorList>
            <person name="Chen-Liaw A."/>
        </authorList>
    </citation>
    <scope>NUCLEOTIDE SEQUENCE</scope>
    <source>
        <strain evidence="11">RTP21484st1_B7_RTP21484_190118</strain>
    </source>
</reference>
<dbReference type="Proteomes" id="UP000284243">
    <property type="component" value="Unassembled WGS sequence"/>
</dbReference>
<dbReference type="InterPro" id="IPR035968">
    <property type="entry name" value="ATP_synth_F1_ATPase_gsu"/>
</dbReference>
<organism evidence="12 14">
    <name type="scientific">Odoribacter splanchnicus</name>
    <dbReference type="NCBI Taxonomy" id="28118"/>
    <lineage>
        <taxon>Bacteria</taxon>
        <taxon>Pseudomonadati</taxon>
        <taxon>Bacteroidota</taxon>
        <taxon>Bacteroidia</taxon>
        <taxon>Bacteroidales</taxon>
        <taxon>Odoribacteraceae</taxon>
        <taxon>Odoribacter</taxon>
    </lineage>
</organism>
<sequence length="293" mass="33523">MATMRELKGRINSVHSSQKITGAMKMISSARLRKAENKLLQAEPYRRKLWEIYAHIEKSGCEFQSPLTVKRQVKKVAIVIFASDDGLCGAFNINLYKKLVEEVQAYQKRGIREITVFPVGKKILAEVKRIKGIRLARHPEAFEKKDYMAATRELADELMEDFLKGKYDQVGVVYAHYKSMGVQIVRLRSFLPVAVEPEEKIETTDRVGPWYIYEPGCEQILTMLYPLMMHALMYDLLMENKTSEQAARILAMQMANDNAVKLLGKLQLEYNKLRQQGITSELLDIAGGSNRES</sequence>
<dbReference type="GO" id="GO:0045259">
    <property type="term" value="C:proton-transporting ATP synthase complex"/>
    <property type="evidence" value="ECO:0007669"/>
    <property type="project" value="UniProtKB-KW"/>
</dbReference>
<protein>
    <recommendedName>
        <fullName evidence="10">ATP synthase gamma chain</fullName>
    </recommendedName>
    <alternativeName>
        <fullName evidence="10">ATP synthase F1 sector gamma subunit</fullName>
    </alternativeName>
    <alternativeName>
        <fullName evidence="10">F-ATPase gamma subunit</fullName>
    </alternativeName>
</protein>
<comment type="similarity">
    <text evidence="3 10">Belongs to the ATPase gamma chain family.</text>
</comment>
<evidence type="ECO:0000313" key="13">
    <source>
        <dbReference type="EMBL" id="RGY07465.1"/>
    </source>
</evidence>
<dbReference type="Pfam" id="PF00231">
    <property type="entry name" value="ATP-synt"/>
    <property type="match status" value="1"/>
</dbReference>
<dbReference type="SUPFAM" id="SSF52943">
    <property type="entry name" value="ATP synthase (F1-ATPase), gamma subunit"/>
    <property type="match status" value="1"/>
</dbReference>
<dbReference type="Proteomes" id="UP000284434">
    <property type="component" value="Unassembled WGS sequence"/>
</dbReference>
<dbReference type="AlphaFoldDB" id="A0A1Y3ZX84"/>
<keyword evidence="8 10" id="KW-0139">CF(1)</keyword>
<dbReference type="InterPro" id="IPR000131">
    <property type="entry name" value="ATP_synth_F1_gsu"/>
</dbReference>
<keyword evidence="12" id="KW-0378">Hydrolase</keyword>
<evidence type="ECO:0000256" key="10">
    <source>
        <dbReference type="HAMAP-Rule" id="MF_00815"/>
    </source>
</evidence>
<evidence type="ECO:0000256" key="8">
    <source>
        <dbReference type="ARBA" id="ARBA00023196"/>
    </source>
</evidence>
<dbReference type="NCBIfam" id="TIGR01146">
    <property type="entry name" value="ATPsyn_F1gamma"/>
    <property type="match status" value="1"/>
</dbReference>
<proteinExistence type="inferred from homology"/>
<comment type="caution">
    <text evidence="12">The sequence shown here is derived from an EMBL/GenBank/DDBJ whole genome shotgun (WGS) entry which is preliminary data.</text>
</comment>
<dbReference type="EMBL" id="JAQMRD010000018">
    <property type="protein sequence ID" value="MDB9224009.1"/>
    <property type="molecule type" value="Genomic_DNA"/>
</dbReference>
<comment type="function">
    <text evidence="1 10">Produces ATP from ADP in the presence of a proton gradient across the membrane. The gamma chain is believed to be important in regulating ATPase activity and the flow of protons through the CF(0) complex.</text>
</comment>
<dbReference type="EMBL" id="QRYC01000008">
    <property type="protein sequence ID" value="RGU56782.1"/>
    <property type="molecule type" value="Genomic_DNA"/>
</dbReference>
<keyword evidence="4 10" id="KW-0813">Transport</keyword>
<dbReference type="Gene3D" id="3.40.1380.10">
    <property type="match status" value="1"/>
</dbReference>
<dbReference type="CDD" id="cd12151">
    <property type="entry name" value="F1-ATPase_gamma"/>
    <property type="match status" value="1"/>
</dbReference>
<name>A0A1Y3ZX84_9BACT</name>
<dbReference type="RefSeq" id="WP_046402575.1">
    <property type="nucleotide sequence ID" value="NZ_BAABYK010000001.1"/>
</dbReference>
<evidence type="ECO:0000256" key="7">
    <source>
        <dbReference type="ARBA" id="ARBA00023136"/>
    </source>
</evidence>